<dbReference type="PRINTS" id="PR00111">
    <property type="entry name" value="ABHYDROLASE"/>
</dbReference>
<dbReference type="PANTHER" id="PTHR11614">
    <property type="entry name" value="PHOSPHOLIPASE-RELATED"/>
    <property type="match status" value="1"/>
</dbReference>
<reference evidence="2 3" key="1">
    <citation type="submission" date="2024-06" db="EMBL/GenBank/DDBJ databases">
        <title>Chitinophaga defluvii sp. nov., isolated from municipal sewage.</title>
        <authorList>
            <person name="Zhang L."/>
        </authorList>
    </citation>
    <scope>NUCLEOTIDE SEQUENCE [LARGE SCALE GENOMIC DNA]</scope>
    <source>
        <strain evidence="2 3">H8</strain>
    </source>
</reference>
<dbReference type="SUPFAM" id="SSF53474">
    <property type="entry name" value="alpha/beta-Hydrolases"/>
    <property type="match status" value="1"/>
</dbReference>
<dbReference type="InterPro" id="IPR029058">
    <property type="entry name" value="AB_hydrolase_fold"/>
</dbReference>
<dbReference type="EMBL" id="JBEXAC010000001">
    <property type="protein sequence ID" value="MET6997312.1"/>
    <property type="molecule type" value="Genomic_DNA"/>
</dbReference>
<sequence>MKTFTFSTQNTRFAGVTWEPPQFDKVMILVHGIGEYTARYAPVAEYFSQHGFLVTGIDHYGHGNSEGKKGASKGMNFVFDYLQAFLDKVIQKYNKPVVLYGHSMGGGVTTGFILHRQPRIAAAVISAPMLLLPSDPSTFLKRMAGIAASIFPNIIIRQPLDINKISRDPVEVEKFKNDPLRHDKMTLLLGASMLQNGDWCLQHADRLQVPTLLMHGNADEFTNVKGSRLFAARAPRQLLTYKEWNGLYHEIHNELNKKDVWQFTLNWLQTVP</sequence>
<organism evidence="2 3">
    <name type="scientific">Chitinophaga defluvii</name>
    <dbReference type="NCBI Taxonomy" id="3163343"/>
    <lineage>
        <taxon>Bacteria</taxon>
        <taxon>Pseudomonadati</taxon>
        <taxon>Bacteroidota</taxon>
        <taxon>Chitinophagia</taxon>
        <taxon>Chitinophagales</taxon>
        <taxon>Chitinophagaceae</taxon>
        <taxon>Chitinophaga</taxon>
    </lineage>
</organism>
<feature type="domain" description="Serine aminopeptidase S33" evidence="1">
    <location>
        <begin position="24"/>
        <end position="255"/>
    </location>
</feature>
<keyword evidence="3" id="KW-1185">Reference proteome</keyword>
<dbReference type="InterPro" id="IPR051044">
    <property type="entry name" value="MAG_DAG_Lipase"/>
</dbReference>
<accession>A0ABV2T3X0</accession>
<gene>
    <name evidence="2" type="ORF">ABR189_08015</name>
</gene>
<dbReference type="RefSeq" id="WP_354659950.1">
    <property type="nucleotide sequence ID" value="NZ_JBEXAC010000001.1"/>
</dbReference>
<protein>
    <submittedName>
        <fullName evidence="2">Lysophospholipase</fullName>
    </submittedName>
</protein>
<dbReference type="InterPro" id="IPR022742">
    <property type="entry name" value="Hydrolase_4"/>
</dbReference>
<evidence type="ECO:0000313" key="2">
    <source>
        <dbReference type="EMBL" id="MET6997312.1"/>
    </source>
</evidence>
<comment type="caution">
    <text evidence="2">The sequence shown here is derived from an EMBL/GenBank/DDBJ whole genome shotgun (WGS) entry which is preliminary data.</text>
</comment>
<evidence type="ECO:0000259" key="1">
    <source>
        <dbReference type="Pfam" id="PF12146"/>
    </source>
</evidence>
<evidence type="ECO:0000313" key="3">
    <source>
        <dbReference type="Proteomes" id="UP001549749"/>
    </source>
</evidence>
<dbReference type="InterPro" id="IPR000073">
    <property type="entry name" value="AB_hydrolase_1"/>
</dbReference>
<dbReference type="Proteomes" id="UP001549749">
    <property type="component" value="Unassembled WGS sequence"/>
</dbReference>
<dbReference type="Gene3D" id="3.40.50.1820">
    <property type="entry name" value="alpha/beta hydrolase"/>
    <property type="match status" value="1"/>
</dbReference>
<name>A0ABV2T3X0_9BACT</name>
<dbReference type="Pfam" id="PF12146">
    <property type="entry name" value="Hydrolase_4"/>
    <property type="match status" value="1"/>
</dbReference>
<proteinExistence type="predicted"/>